<dbReference type="Pfam" id="PF13462">
    <property type="entry name" value="Thioredoxin_4"/>
    <property type="match status" value="1"/>
</dbReference>
<name>A0A6B0TV60_9RHOB</name>
<evidence type="ECO:0000313" key="6">
    <source>
        <dbReference type="Proteomes" id="UP000436016"/>
    </source>
</evidence>
<keyword evidence="6" id="KW-1185">Reference proteome</keyword>
<feature type="domain" description="Thioredoxin" evidence="4">
    <location>
        <begin position="29"/>
        <end position="191"/>
    </location>
</feature>
<dbReference type="PANTHER" id="PTHR13887:SF56">
    <property type="entry name" value="THIOREDOXIN-LIKE REDUCTASE RV2466C"/>
    <property type="match status" value="1"/>
</dbReference>
<keyword evidence="3" id="KW-0812">Transmembrane</keyword>
<dbReference type="Gene3D" id="3.40.30.10">
    <property type="entry name" value="Glutaredoxin"/>
    <property type="match status" value="1"/>
</dbReference>
<evidence type="ECO:0000256" key="1">
    <source>
        <dbReference type="ARBA" id="ARBA00003565"/>
    </source>
</evidence>
<dbReference type="EMBL" id="WUWG01000001">
    <property type="protein sequence ID" value="MXU64843.1"/>
    <property type="molecule type" value="Genomic_DNA"/>
</dbReference>
<comment type="function">
    <text evidence="1">May be required for disulfide bond formation in some proteins.</text>
</comment>
<comment type="caution">
    <text evidence="5">The sequence shown here is derived from an EMBL/GenBank/DDBJ whole genome shotgun (WGS) entry which is preliminary data.</text>
</comment>
<feature type="transmembrane region" description="Helical" evidence="3">
    <location>
        <begin position="12"/>
        <end position="30"/>
    </location>
</feature>
<reference evidence="5 6" key="1">
    <citation type="submission" date="2019-12" db="EMBL/GenBank/DDBJ databases">
        <title>Strain KN286 was isolated from seawater, which was collected from Caroline Seamount in the tropical western Pacific.</title>
        <authorList>
            <person name="Wang Q."/>
        </authorList>
    </citation>
    <scope>NUCLEOTIDE SEQUENCE [LARGE SCALE GENOMIC DNA]</scope>
    <source>
        <strain evidence="5 6">KN286</strain>
    </source>
</reference>
<protein>
    <submittedName>
        <fullName evidence="5">Thioredoxin domain-containing protein</fullName>
    </submittedName>
</protein>
<organism evidence="5 6">
    <name type="scientific">Oceanomicrobium pacificus</name>
    <dbReference type="NCBI Taxonomy" id="2692916"/>
    <lineage>
        <taxon>Bacteria</taxon>
        <taxon>Pseudomonadati</taxon>
        <taxon>Pseudomonadota</taxon>
        <taxon>Alphaproteobacteria</taxon>
        <taxon>Rhodobacterales</taxon>
        <taxon>Paracoccaceae</taxon>
        <taxon>Oceanomicrobium</taxon>
    </lineage>
</organism>
<evidence type="ECO:0000313" key="5">
    <source>
        <dbReference type="EMBL" id="MXU64843.1"/>
    </source>
</evidence>
<dbReference type="InterPro" id="IPR013766">
    <property type="entry name" value="Thioredoxin_domain"/>
</dbReference>
<dbReference type="PROSITE" id="PS51352">
    <property type="entry name" value="THIOREDOXIN_2"/>
    <property type="match status" value="1"/>
</dbReference>
<evidence type="ECO:0000256" key="2">
    <source>
        <dbReference type="ARBA" id="ARBA00005791"/>
    </source>
</evidence>
<dbReference type="InterPro" id="IPR036249">
    <property type="entry name" value="Thioredoxin-like_sf"/>
</dbReference>
<dbReference type="PANTHER" id="PTHR13887">
    <property type="entry name" value="GLUTATHIONE S-TRANSFERASE KAPPA"/>
    <property type="match status" value="1"/>
</dbReference>
<evidence type="ECO:0000259" key="4">
    <source>
        <dbReference type="PROSITE" id="PS51352"/>
    </source>
</evidence>
<gene>
    <name evidence="5" type="ORF">GSH16_05255</name>
</gene>
<keyword evidence="3" id="KW-1133">Transmembrane helix</keyword>
<dbReference type="InterPro" id="IPR006311">
    <property type="entry name" value="TAT_signal"/>
</dbReference>
<dbReference type="SUPFAM" id="SSF52833">
    <property type="entry name" value="Thioredoxin-like"/>
    <property type="match status" value="1"/>
</dbReference>
<keyword evidence="3" id="KW-0472">Membrane</keyword>
<comment type="similarity">
    <text evidence="2">Belongs to the thioredoxin family. DsbA subfamily.</text>
</comment>
<evidence type="ECO:0000256" key="3">
    <source>
        <dbReference type="SAM" id="Phobius"/>
    </source>
</evidence>
<proteinExistence type="inferred from homology"/>
<dbReference type="AlphaFoldDB" id="A0A6B0TV60"/>
<dbReference type="PROSITE" id="PS51318">
    <property type="entry name" value="TAT"/>
    <property type="match status" value="1"/>
</dbReference>
<dbReference type="Proteomes" id="UP000436016">
    <property type="component" value="Unassembled WGS sequence"/>
</dbReference>
<dbReference type="InterPro" id="IPR012336">
    <property type="entry name" value="Thioredoxin-like_fold"/>
</dbReference>
<sequence>MTDKPTLGRRPLILGGVALAGAAAAGIYALRGTGAPEQTMLTAITDAQASDADAGTVPDMVLGDPDAPIEIIEYASFTCPHCANFHKEVFPQLKAEYIDTGKAKLVIREVYFDRLGLWAAAVARCGGEARYFGISDLIYERQREWTKGDDANTIIQNLFAIGRQAGLTDDELDACLRNEDNLKAMVATYQANAERDGITGTPSFLINGDKHSNMGWPDFKDVLEGYES</sequence>
<dbReference type="RefSeq" id="WP_160852592.1">
    <property type="nucleotide sequence ID" value="NZ_WUWG01000001.1"/>
</dbReference>
<accession>A0A6B0TV60</accession>